<comment type="caution">
    <text evidence="4">The sequence shown here is derived from an EMBL/GenBank/DDBJ whole genome shotgun (WGS) entry which is preliminary data.</text>
</comment>
<evidence type="ECO:0000313" key="4">
    <source>
        <dbReference type="EMBL" id="GAA1698649.1"/>
    </source>
</evidence>
<gene>
    <name evidence="4" type="ORF">GCM10009733_111470</name>
</gene>
<dbReference type="EMBL" id="BAAAMU010000260">
    <property type="protein sequence ID" value="GAA1698649.1"/>
    <property type="molecule type" value="Genomic_DNA"/>
</dbReference>
<keyword evidence="2 4" id="KW-0067">ATP-binding</keyword>
<evidence type="ECO:0000256" key="2">
    <source>
        <dbReference type="ARBA" id="ARBA00022840"/>
    </source>
</evidence>
<dbReference type="InterPro" id="IPR015854">
    <property type="entry name" value="ABC_transpr_LolD-like"/>
</dbReference>
<dbReference type="InterPro" id="IPR027417">
    <property type="entry name" value="P-loop_NTPase"/>
</dbReference>
<reference evidence="4 5" key="1">
    <citation type="journal article" date="2019" name="Int. J. Syst. Evol. Microbiol.">
        <title>The Global Catalogue of Microorganisms (GCM) 10K type strain sequencing project: providing services to taxonomists for standard genome sequencing and annotation.</title>
        <authorList>
            <consortium name="The Broad Institute Genomics Platform"/>
            <consortium name="The Broad Institute Genome Sequencing Center for Infectious Disease"/>
            <person name="Wu L."/>
            <person name="Ma J."/>
        </authorList>
    </citation>
    <scope>NUCLEOTIDE SEQUENCE [LARGE SCALE GENOMIC DNA]</scope>
    <source>
        <strain evidence="4 5">JCM 13929</strain>
    </source>
</reference>
<protein>
    <submittedName>
        <fullName evidence="4">ABC transporter ATP-binding protein</fullName>
    </submittedName>
</protein>
<dbReference type="InterPro" id="IPR003593">
    <property type="entry name" value="AAA+_ATPase"/>
</dbReference>
<dbReference type="PROSITE" id="PS50893">
    <property type="entry name" value="ABC_TRANSPORTER_2"/>
    <property type="match status" value="1"/>
</dbReference>
<dbReference type="Gene3D" id="3.40.50.300">
    <property type="entry name" value="P-loop containing nucleotide triphosphate hydrolases"/>
    <property type="match status" value="1"/>
</dbReference>
<dbReference type="SUPFAM" id="SSF52540">
    <property type="entry name" value="P-loop containing nucleoside triphosphate hydrolases"/>
    <property type="match status" value="1"/>
</dbReference>
<keyword evidence="5" id="KW-1185">Reference proteome</keyword>
<evidence type="ECO:0000256" key="1">
    <source>
        <dbReference type="ARBA" id="ARBA00022741"/>
    </source>
</evidence>
<proteinExistence type="predicted"/>
<dbReference type="Proteomes" id="UP001500064">
    <property type="component" value="Unassembled WGS sequence"/>
</dbReference>
<dbReference type="GO" id="GO:0005524">
    <property type="term" value="F:ATP binding"/>
    <property type="evidence" value="ECO:0007669"/>
    <property type="project" value="UniProtKB-KW"/>
</dbReference>
<evidence type="ECO:0000259" key="3">
    <source>
        <dbReference type="PROSITE" id="PS50893"/>
    </source>
</evidence>
<keyword evidence="1" id="KW-0547">Nucleotide-binding</keyword>
<evidence type="ECO:0000313" key="5">
    <source>
        <dbReference type="Proteomes" id="UP001500064"/>
    </source>
</evidence>
<organism evidence="4 5">
    <name type="scientific">Nonomuraea maheshkhaliensis</name>
    <dbReference type="NCBI Taxonomy" id="419590"/>
    <lineage>
        <taxon>Bacteria</taxon>
        <taxon>Bacillati</taxon>
        <taxon>Actinomycetota</taxon>
        <taxon>Actinomycetes</taxon>
        <taxon>Streptosporangiales</taxon>
        <taxon>Streptosporangiaceae</taxon>
        <taxon>Nonomuraea</taxon>
    </lineage>
</organism>
<dbReference type="InterPro" id="IPR003439">
    <property type="entry name" value="ABC_transporter-like_ATP-bd"/>
</dbReference>
<sequence>MRNDGEAIVRLESVTKNYGPKKALDGVTLRCLKNNFTAILGPPGAGKTTLLRCAAGLDRPTSGTVDVAGENLTSLDEAALDVVRRERVSYVFSSRNLLPSLTVAENLTLPLRLARRSAAPSLVIDLVRRAGLSEHLDSMPADLCRSQQQMVAVARAMITSPAVILADDPARGLDPRSAGELLGLLASYVHDHAGNVVLASHDPMVAAYADRAVLLRSGRVEREMSFPEGKEALERAVHLAVWEARDPF</sequence>
<dbReference type="SMART" id="SM00382">
    <property type="entry name" value="AAA"/>
    <property type="match status" value="1"/>
</dbReference>
<dbReference type="PANTHER" id="PTHR24220:SF685">
    <property type="entry name" value="ABC TRANSPORTER RELATED"/>
    <property type="match status" value="1"/>
</dbReference>
<feature type="domain" description="ABC transporter" evidence="3">
    <location>
        <begin position="9"/>
        <end position="242"/>
    </location>
</feature>
<dbReference type="PANTHER" id="PTHR24220">
    <property type="entry name" value="IMPORT ATP-BINDING PROTEIN"/>
    <property type="match status" value="1"/>
</dbReference>
<accession>A0ABN2I4S9</accession>
<dbReference type="Pfam" id="PF00005">
    <property type="entry name" value="ABC_tran"/>
    <property type="match status" value="1"/>
</dbReference>
<name>A0ABN2I4S9_9ACTN</name>